<feature type="region of interest" description="Disordered" evidence="1">
    <location>
        <begin position="1"/>
        <end position="36"/>
    </location>
</feature>
<reference evidence="2 3" key="1">
    <citation type="journal article" date="2021" name="Nat. Plants">
        <title>The Taxus genome provides insights into paclitaxel biosynthesis.</title>
        <authorList>
            <person name="Xiong X."/>
            <person name="Gou J."/>
            <person name="Liao Q."/>
            <person name="Li Y."/>
            <person name="Zhou Q."/>
            <person name="Bi G."/>
            <person name="Li C."/>
            <person name="Du R."/>
            <person name="Wang X."/>
            <person name="Sun T."/>
            <person name="Guo L."/>
            <person name="Liang H."/>
            <person name="Lu P."/>
            <person name="Wu Y."/>
            <person name="Zhang Z."/>
            <person name="Ro D.K."/>
            <person name="Shang Y."/>
            <person name="Huang S."/>
            <person name="Yan J."/>
        </authorList>
    </citation>
    <scope>NUCLEOTIDE SEQUENCE [LARGE SCALE GENOMIC DNA]</scope>
    <source>
        <strain evidence="2">Ta-2019</strain>
    </source>
</reference>
<dbReference type="EMBL" id="JAHRHJ020000011">
    <property type="protein sequence ID" value="KAH9296646.1"/>
    <property type="molecule type" value="Genomic_DNA"/>
</dbReference>
<dbReference type="InterPro" id="IPR021109">
    <property type="entry name" value="Peptidase_aspartic_dom_sf"/>
</dbReference>
<accession>A0AA38C7V2</accession>
<evidence type="ECO:0000256" key="1">
    <source>
        <dbReference type="SAM" id="MobiDB-lite"/>
    </source>
</evidence>
<dbReference type="PANTHER" id="PTHR33067:SF32">
    <property type="entry name" value="ASPARTIC PEPTIDASE DDI1-TYPE DOMAIN-CONTAINING PROTEIN"/>
    <property type="match status" value="1"/>
</dbReference>
<keyword evidence="3" id="KW-1185">Reference proteome</keyword>
<feature type="compositionally biased region" description="Basic and acidic residues" evidence="1">
    <location>
        <begin position="13"/>
        <end position="25"/>
    </location>
</feature>
<gene>
    <name evidence="2" type="ORF">KI387_044226</name>
</gene>
<protein>
    <recommendedName>
        <fullName evidence="4">Aspartic peptidase DDI1-type domain-containing protein</fullName>
    </recommendedName>
</protein>
<dbReference type="PANTHER" id="PTHR33067">
    <property type="entry name" value="RNA-DIRECTED DNA POLYMERASE-RELATED"/>
    <property type="match status" value="1"/>
</dbReference>
<dbReference type="Proteomes" id="UP000824469">
    <property type="component" value="Unassembled WGS sequence"/>
</dbReference>
<evidence type="ECO:0000313" key="3">
    <source>
        <dbReference type="Proteomes" id="UP000824469"/>
    </source>
</evidence>
<dbReference type="OMA" id="FVIMEME"/>
<dbReference type="AlphaFoldDB" id="A0AA38C7V2"/>
<evidence type="ECO:0000313" key="2">
    <source>
        <dbReference type="EMBL" id="KAH9296646.1"/>
    </source>
</evidence>
<proteinExistence type="predicted"/>
<organism evidence="2 3">
    <name type="scientific">Taxus chinensis</name>
    <name type="common">Chinese yew</name>
    <name type="synonym">Taxus wallichiana var. chinensis</name>
    <dbReference type="NCBI Taxonomy" id="29808"/>
    <lineage>
        <taxon>Eukaryota</taxon>
        <taxon>Viridiplantae</taxon>
        <taxon>Streptophyta</taxon>
        <taxon>Embryophyta</taxon>
        <taxon>Tracheophyta</taxon>
        <taxon>Spermatophyta</taxon>
        <taxon>Pinopsida</taxon>
        <taxon>Pinidae</taxon>
        <taxon>Conifers II</taxon>
        <taxon>Cupressales</taxon>
        <taxon>Taxaceae</taxon>
        <taxon>Taxus</taxon>
    </lineage>
</organism>
<dbReference type="Gene3D" id="2.40.70.10">
    <property type="entry name" value="Acid Proteases"/>
    <property type="match status" value="1"/>
</dbReference>
<comment type="caution">
    <text evidence="2">The sequence shown here is derived from an EMBL/GenBank/DDBJ whole genome shotgun (WGS) entry which is preliminary data.</text>
</comment>
<dbReference type="CDD" id="cd00303">
    <property type="entry name" value="retropepsin_like"/>
    <property type="match status" value="1"/>
</dbReference>
<sequence length="299" mass="33474">MTEENENPSIVVPKEDIERKEKEPDSNTTETPFPERFKEDIEIKESELVQELRKLNIEIPLLQAIKDIPELNKLIKILCMKNPGRKKQYPKTIKVDGKLADLLAGKLLLPKYRDPGSPVISVSIGNKDVHNVLIDLGAAINVMTVDTLKTLPLMGIQPTNTILHMADQSVAKPEGIIEDVVVMVESWEYPVDFLILQPKGKTLGYPIILGRPWLATVAALIDCRSGDMTISNGKNSKQISLYPTAQPFTDSHEQLWVDSPETNKKNLSSLAMITLQDHVREVEEMINPPLDENLLSSVK</sequence>
<name>A0AA38C7V2_TAXCH</name>
<evidence type="ECO:0008006" key="4">
    <source>
        <dbReference type="Google" id="ProtNLM"/>
    </source>
</evidence>